<proteinExistence type="predicted"/>
<organism evidence="2 3">
    <name type="scientific">Rotaria sordida</name>
    <dbReference type="NCBI Taxonomy" id="392033"/>
    <lineage>
        <taxon>Eukaryota</taxon>
        <taxon>Metazoa</taxon>
        <taxon>Spiralia</taxon>
        <taxon>Gnathifera</taxon>
        <taxon>Rotifera</taxon>
        <taxon>Eurotatoria</taxon>
        <taxon>Bdelloidea</taxon>
        <taxon>Philodinida</taxon>
        <taxon>Philodinidae</taxon>
        <taxon>Rotaria</taxon>
    </lineage>
</organism>
<feature type="non-terminal residue" evidence="2">
    <location>
        <position position="1"/>
    </location>
</feature>
<feature type="domain" description="F-box" evidence="1">
    <location>
        <begin position="30"/>
        <end position="58"/>
    </location>
</feature>
<dbReference type="AlphaFoldDB" id="A0A820LW95"/>
<dbReference type="InterPro" id="IPR001810">
    <property type="entry name" value="F-box_dom"/>
</dbReference>
<evidence type="ECO:0000313" key="3">
    <source>
        <dbReference type="Proteomes" id="UP000663823"/>
    </source>
</evidence>
<name>A0A820LW95_9BILA</name>
<evidence type="ECO:0000259" key="1">
    <source>
        <dbReference type="PROSITE" id="PS50181"/>
    </source>
</evidence>
<evidence type="ECO:0000313" key="2">
    <source>
        <dbReference type="EMBL" id="CAF4363002.1"/>
    </source>
</evidence>
<dbReference type="Proteomes" id="UP000663823">
    <property type="component" value="Unassembled WGS sequence"/>
</dbReference>
<protein>
    <recommendedName>
        <fullName evidence="1">F-box domain-containing protein</fullName>
    </recommendedName>
</protein>
<reference evidence="2" key="1">
    <citation type="submission" date="2021-02" db="EMBL/GenBank/DDBJ databases">
        <authorList>
            <person name="Nowell W R."/>
        </authorList>
    </citation>
    <scope>NUCLEOTIDE SEQUENCE</scope>
</reference>
<dbReference type="EMBL" id="CAJOAX010067743">
    <property type="protein sequence ID" value="CAF4363002.1"/>
    <property type="molecule type" value="Genomic_DNA"/>
</dbReference>
<dbReference type="PROSITE" id="PS50181">
    <property type="entry name" value="FBOX"/>
    <property type="match status" value="1"/>
</dbReference>
<gene>
    <name evidence="2" type="ORF">OTI717_LOCUS43904</name>
</gene>
<sequence>NEHLTSHDLNHLNTTSLSSIPNSCISCDTNKNLLDLPTELLLQIFSLISPFELIINVA</sequence>
<accession>A0A820LW95</accession>
<feature type="non-terminal residue" evidence="2">
    <location>
        <position position="58"/>
    </location>
</feature>
<comment type="caution">
    <text evidence="2">The sequence shown here is derived from an EMBL/GenBank/DDBJ whole genome shotgun (WGS) entry which is preliminary data.</text>
</comment>